<feature type="region of interest" description="Disordered" evidence="2">
    <location>
        <begin position="308"/>
        <end position="350"/>
    </location>
</feature>
<dbReference type="InterPro" id="IPR018392">
    <property type="entry name" value="LysM"/>
</dbReference>
<dbReference type="InterPro" id="IPR050570">
    <property type="entry name" value="Cell_wall_metabolism_enzyme"/>
</dbReference>
<evidence type="ECO:0000313" key="5">
    <source>
        <dbReference type="Proteomes" id="UP000008204"/>
    </source>
</evidence>
<dbReference type="HOGENOM" id="CLU_015589_1_0_3"/>
<dbReference type="CDD" id="cd00118">
    <property type="entry name" value="LysM"/>
    <property type="match status" value="2"/>
</dbReference>
<dbReference type="KEGG" id="cyp:PCC8801_2207"/>
<dbReference type="SMART" id="SM00257">
    <property type="entry name" value="LysM"/>
    <property type="match status" value="2"/>
</dbReference>
<dbReference type="EMBL" id="CP001287">
    <property type="protein sequence ID" value="ACK66235.1"/>
    <property type="molecule type" value="Genomic_DNA"/>
</dbReference>
<dbReference type="PANTHER" id="PTHR21666">
    <property type="entry name" value="PEPTIDASE-RELATED"/>
    <property type="match status" value="1"/>
</dbReference>
<dbReference type="PROSITE" id="PS51782">
    <property type="entry name" value="LYSM"/>
    <property type="match status" value="2"/>
</dbReference>
<feature type="compositionally biased region" description="Polar residues" evidence="2">
    <location>
        <begin position="164"/>
        <end position="178"/>
    </location>
</feature>
<evidence type="ECO:0000259" key="3">
    <source>
        <dbReference type="PROSITE" id="PS51782"/>
    </source>
</evidence>
<dbReference type="InterPro" id="IPR036779">
    <property type="entry name" value="LysM_dom_sf"/>
</dbReference>
<keyword evidence="1" id="KW-0175">Coiled coil</keyword>
<dbReference type="STRING" id="41431.PCC8801_2207"/>
<keyword evidence="5" id="KW-1185">Reference proteome</keyword>
<evidence type="ECO:0000313" key="4">
    <source>
        <dbReference type="EMBL" id="ACK66235.1"/>
    </source>
</evidence>
<feature type="compositionally biased region" description="Polar residues" evidence="2">
    <location>
        <begin position="418"/>
        <end position="427"/>
    </location>
</feature>
<name>B7K140_RIPO1</name>
<feature type="region of interest" description="Disordered" evidence="2">
    <location>
        <begin position="418"/>
        <end position="465"/>
    </location>
</feature>
<dbReference type="RefSeq" id="WP_012595503.1">
    <property type="nucleotide sequence ID" value="NC_011726.1"/>
</dbReference>
<feature type="compositionally biased region" description="Polar residues" evidence="2">
    <location>
        <begin position="241"/>
        <end position="250"/>
    </location>
</feature>
<dbReference type="SUPFAM" id="SSF54106">
    <property type="entry name" value="LysM domain"/>
    <property type="match status" value="2"/>
</dbReference>
<dbReference type="Pfam" id="PF01476">
    <property type="entry name" value="LysM"/>
    <property type="match status" value="2"/>
</dbReference>
<dbReference type="AlphaFoldDB" id="B7K140"/>
<organism evidence="4 5">
    <name type="scientific">Rippkaea orientalis (strain PCC 8801 / RF-1)</name>
    <name type="common">Cyanothece sp. (strain PCC 8801)</name>
    <dbReference type="NCBI Taxonomy" id="41431"/>
    <lineage>
        <taxon>Bacteria</taxon>
        <taxon>Bacillati</taxon>
        <taxon>Cyanobacteriota</taxon>
        <taxon>Cyanophyceae</taxon>
        <taxon>Oscillatoriophycideae</taxon>
        <taxon>Chroococcales</taxon>
        <taxon>Aphanothecaceae</taxon>
        <taxon>Rippkaea</taxon>
        <taxon>Rippkaea orientalis</taxon>
    </lineage>
</organism>
<sequence length="727" mass="78153">MSSCLADTANASVIPLTEDSPSNIAPNDSTCRVRRSAAMIGLAISMSATGLLLTQNKAAVAANSLAENVNLSSLPAPSYPQLAKADTVESEDGKLAPVSLKHKVKAGESIEELGRIYQVDSKAIASINNLPLQAPLVPGQTLKIPSVSKLDSGSQAPQVKIETSKSQELASKPLNTSLDHLRETRKRLQESLVELKTEKSKAEVTPLVADVSDVSQPLNAQETPSSVNQEGQGISIPVIQPENNSVSRQISPSSSTLTSTEGETPTIKPASKVPSLAKLPSVPQAKIEESELPQFNEPIAIPVLPAENNSEVPSVSSPRRLSTLPQPREVAPQTTPPTHQARIVPQPSFNEPVSNRFYRVRPGDTLNSIARSHGLTLSELIRANGITNPNLIKVHQNLIIPQKGLSARSQLQPRNLANLPQSGNLVASSPDGLSPSALPVPLSPLPSRATTETNEFQKRYSGQKQSEPIEIEVTSAFDSHTDKLKADIANLEQEYADNSESDAIEIQTELENERTKPIVGQTLNNEWARDRQGRTFSDRQKQPGDRRIAQRLPNSRLVGVAPSDTEQYNDAFRIPVGTNVGPELPPLSGPDNYLPGAPTQFTGYIWPTKGVLTSGYGRRWGRMHKGIDIAAPIGTPIIAAAPGEVITSGWNSGGYGKLVKVRHPDGSVTLYAHNSRLLVRRGQQVEQGQQIAEMGSTGYSTGPHLHFEVHPNGRGAVNPIAMLPRKN</sequence>
<feature type="region of interest" description="Disordered" evidence="2">
    <location>
        <begin position="148"/>
        <end position="180"/>
    </location>
</feature>
<dbReference type="GO" id="GO:0004222">
    <property type="term" value="F:metalloendopeptidase activity"/>
    <property type="evidence" value="ECO:0007669"/>
    <property type="project" value="TreeGrafter"/>
</dbReference>
<dbReference type="SUPFAM" id="SSF51261">
    <property type="entry name" value="Duplicated hybrid motif"/>
    <property type="match status" value="1"/>
</dbReference>
<dbReference type="InterPro" id="IPR011055">
    <property type="entry name" value="Dup_hybrid_motif"/>
</dbReference>
<reference evidence="5" key="1">
    <citation type="journal article" date="2011" name="MBio">
        <title>Novel metabolic attributes of the genus Cyanothece, comprising a group of unicellular nitrogen-fixing Cyanobacteria.</title>
        <authorList>
            <person name="Bandyopadhyay A."/>
            <person name="Elvitigala T."/>
            <person name="Welsh E."/>
            <person name="Stockel J."/>
            <person name="Liberton M."/>
            <person name="Min H."/>
            <person name="Sherman L.A."/>
            <person name="Pakrasi H.B."/>
        </authorList>
    </citation>
    <scope>NUCLEOTIDE SEQUENCE [LARGE SCALE GENOMIC DNA]</scope>
    <source>
        <strain evidence="5">PCC 8801</strain>
    </source>
</reference>
<evidence type="ECO:0000256" key="2">
    <source>
        <dbReference type="SAM" id="MobiDB-lite"/>
    </source>
</evidence>
<dbReference type="PANTHER" id="PTHR21666:SF270">
    <property type="entry name" value="MUREIN HYDROLASE ACTIVATOR ENVC"/>
    <property type="match status" value="1"/>
</dbReference>
<dbReference type="Gene3D" id="3.10.350.10">
    <property type="entry name" value="LysM domain"/>
    <property type="match status" value="2"/>
</dbReference>
<feature type="domain" description="LysM" evidence="3">
    <location>
        <begin position="356"/>
        <end position="400"/>
    </location>
</feature>
<feature type="compositionally biased region" description="Low complexity" evidence="2">
    <location>
        <begin position="251"/>
        <end position="266"/>
    </location>
</feature>
<feature type="coiled-coil region" evidence="1">
    <location>
        <begin position="481"/>
        <end position="516"/>
    </location>
</feature>
<feature type="compositionally biased region" description="Polar residues" evidence="2">
    <location>
        <begin position="308"/>
        <end position="325"/>
    </location>
</feature>
<dbReference type="CDD" id="cd12797">
    <property type="entry name" value="M23_peptidase"/>
    <property type="match status" value="1"/>
</dbReference>
<feature type="region of interest" description="Disordered" evidence="2">
    <location>
        <begin position="237"/>
        <end position="275"/>
    </location>
</feature>
<proteinExistence type="predicted"/>
<protein>
    <submittedName>
        <fullName evidence="4">Peptidase M23</fullName>
    </submittedName>
</protein>
<dbReference type="InterPro" id="IPR016047">
    <property type="entry name" value="M23ase_b-sheet_dom"/>
</dbReference>
<accession>B7K140</accession>
<dbReference type="eggNOG" id="COG1388">
    <property type="taxonomic scope" value="Bacteria"/>
</dbReference>
<feature type="compositionally biased region" description="Basic and acidic residues" evidence="2">
    <location>
        <begin position="527"/>
        <end position="545"/>
    </location>
</feature>
<dbReference type="Pfam" id="PF01551">
    <property type="entry name" value="Peptidase_M23"/>
    <property type="match status" value="1"/>
</dbReference>
<dbReference type="Proteomes" id="UP000008204">
    <property type="component" value="Chromosome"/>
</dbReference>
<dbReference type="eggNOG" id="COG0739">
    <property type="taxonomic scope" value="Bacteria"/>
</dbReference>
<feature type="compositionally biased region" description="Polar residues" evidence="2">
    <location>
        <begin position="448"/>
        <end position="465"/>
    </location>
</feature>
<feature type="region of interest" description="Disordered" evidence="2">
    <location>
        <begin position="526"/>
        <end position="545"/>
    </location>
</feature>
<dbReference type="OrthoDB" id="507840at2"/>
<gene>
    <name evidence="4" type="ordered locus">PCC8801_2207</name>
</gene>
<feature type="domain" description="LysM" evidence="3">
    <location>
        <begin position="100"/>
        <end position="144"/>
    </location>
</feature>
<dbReference type="Gene3D" id="2.70.70.10">
    <property type="entry name" value="Glucose Permease (Domain IIA)"/>
    <property type="match status" value="1"/>
</dbReference>
<evidence type="ECO:0000256" key="1">
    <source>
        <dbReference type="SAM" id="Coils"/>
    </source>
</evidence>